<dbReference type="InterPro" id="IPR002347">
    <property type="entry name" value="SDR_fam"/>
</dbReference>
<sequence>MLLTTADLALFAEASGDRNPLHTSAEYARRTPFGGPVAHGVLAAVAALDEIATTVTVGGIHGVEVEFRQATQPGITYETAFSREAGDRTRVTVSDGGALCLTITISHGAAEDVPYRPRATRREPRVVTADELIPGFSVTGAYGPGSALDALCERWPAAARSLGRFPLTCLLWCSFLAGMELPGRDCLLNGFSLRLRPAATMGPLELGYTAEVAEFDPRFGLLTVEGRLHGDAAAGPTVAETTIETLVRRPMPGPSTERLLEFLPRSERLRGHTSAVVGGSRGLGAALVLALASQGGRVLVGHRGTHADLADLADLGSSLGGEVVSCAGDATGARWSREIAHAADHALDLLICSAAPPIRPLRLDPAGLDRVQEFVATAFALVSAPMAGLLGAVSKASGRCLVVSSSAITAPPSDWPHYVAAKHAVEGLTGWAAAHHPDTEFFVARPGMLLTEQMNTPAGRDSAAEVEPVAAAMVRRVTDATPATGRPELLTW</sequence>
<dbReference type="STRING" id="76021.BS329_04890"/>
<evidence type="ECO:0000256" key="3">
    <source>
        <dbReference type="ARBA" id="ARBA00006484"/>
    </source>
</evidence>
<gene>
    <name evidence="6" type="ORF">BS329_04890</name>
</gene>
<dbReference type="InterPro" id="IPR002539">
    <property type="entry name" value="MaoC-like_dom"/>
</dbReference>
<dbReference type="InterPro" id="IPR036291">
    <property type="entry name" value="NAD(P)-bd_dom_sf"/>
</dbReference>
<dbReference type="PRINTS" id="PR00081">
    <property type="entry name" value="GDHRDH"/>
</dbReference>
<feature type="domain" description="MaoC-like" evidence="5">
    <location>
        <begin position="3"/>
        <end position="85"/>
    </location>
</feature>
<keyword evidence="7" id="KW-1185">Reference proteome</keyword>
<dbReference type="PANTHER" id="PTHR43008:SF4">
    <property type="entry name" value="CHAIN DEHYDROGENASE, PUTATIVE (AFU_ORTHOLOGUE AFUA_4G08710)-RELATED"/>
    <property type="match status" value="1"/>
</dbReference>
<dbReference type="InterPro" id="IPR029069">
    <property type="entry name" value="HotDog_dom_sf"/>
</dbReference>
<dbReference type="Pfam" id="PF00106">
    <property type="entry name" value="adh_short"/>
    <property type="match status" value="1"/>
</dbReference>
<reference evidence="6 7" key="1">
    <citation type="submission" date="2016-01" db="EMBL/GenBank/DDBJ databases">
        <title>Amycolatopsis coloradensis genome sequencing and assembly.</title>
        <authorList>
            <person name="Mayilraj S."/>
        </authorList>
    </citation>
    <scope>NUCLEOTIDE SEQUENCE [LARGE SCALE GENOMIC DNA]</scope>
    <source>
        <strain evidence="6 7">DSM 44225</strain>
    </source>
</reference>
<dbReference type="Pfam" id="PF01575">
    <property type="entry name" value="MaoC_dehydratas"/>
    <property type="match status" value="1"/>
</dbReference>
<evidence type="ECO:0000313" key="7">
    <source>
        <dbReference type="Proteomes" id="UP000187486"/>
    </source>
</evidence>
<keyword evidence="4" id="KW-0560">Oxidoreductase</keyword>
<dbReference type="Gene3D" id="3.40.50.720">
    <property type="entry name" value="NAD(P)-binding Rossmann-like Domain"/>
    <property type="match status" value="1"/>
</dbReference>
<dbReference type="UniPathway" id="UPA00659"/>
<accession>A0A1R0L0M7</accession>
<dbReference type="EMBL" id="MQUQ01000003">
    <property type="protein sequence ID" value="OLZ55340.1"/>
    <property type="molecule type" value="Genomic_DNA"/>
</dbReference>
<dbReference type="GO" id="GO:0050664">
    <property type="term" value="F:oxidoreductase activity, acting on NAD(P)H, oxygen as acceptor"/>
    <property type="evidence" value="ECO:0007669"/>
    <property type="project" value="TreeGrafter"/>
</dbReference>
<comment type="similarity">
    <text evidence="3">Belongs to the short-chain dehydrogenases/reductases (SDR) family.</text>
</comment>
<organism evidence="6 7">
    <name type="scientific">Amycolatopsis coloradensis</name>
    <dbReference type="NCBI Taxonomy" id="76021"/>
    <lineage>
        <taxon>Bacteria</taxon>
        <taxon>Bacillati</taxon>
        <taxon>Actinomycetota</taxon>
        <taxon>Actinomycetes</taxon>
        <taxon>Pseudonocardiales</taxon>
        <taxon>Pseudonocardiaceae</taxon>
        <taxon>Amycolatopsis</taxon>
    </lineage>
</organism>
<proteinExistence type="inferred from homology"/>
<comment type="pathway">
    <text evidence="1">Lipid metabolism; fatty acid beta-oxidation.</text>
</comment>
<comment type="caution">
    <text evidence="6">The sequence shown here is derived from an EMBL/GenBank/DDBJ whole genome shotgun (WGS) entry which is preliminary data.</text>
</comment>
<dbReference type="SUPFAM" id="SSF51735">
    <property type="entry name" value="NAD(P)-binding Rossmann-fold domains"/>
    <property type="match status" value="1"/>
</dbReference>
<evidence type="ECO:0000259" key="5">
    <source>
        <dbReference type="Pfam" id="PF01575"/>
    </source>
</evidence>
<dbReference type="AlphaFoldDB" id="A0A1R0L0M7"/>
<dbReference type="GO" id="GO:0004300">
    <property type="term" value="F:enoyl-CoA hydratase activity"/>
    <property type="evidence" value="ECO:0007669"/>
    <property type="project" value="UniProtKB-ARBA"/>
</dbReference>
<dbReference type="GO" id="GO:0006635">
    <property type="term" value="P:fatty acid beta-oxidation"/>
    <property type="evidence" value="ECO:0007669"/>
    <property type="project" value="UniProtKB-UniPathway"/>
</dbReference>
<protein>
    <recommendedName>
        <fullName evidence="5">MaoC-like domain-containing protein</fullName>
    </recommendedName>
</protein>
<dbReference type="PANTHER" id="PTHR43008">
    <property type="entry name" value="BENZIL REDUCTASE"/>
    <property type="match status" value="1"/>
</dbReference>
<evidence type="ECO:0000313" key="6">
    <source>
        <dbReference type="EMBL" id="OLZ55340.1"/>
    </source>
</evidence>
<evidence type="ECO:0000256" key="1">
    <source>
        <dbReference type="ARBA" id="ARBA00005005"/>
    </source>
</evidence>
<name>A0A1R0L0M7_9PSEU</name>
<evidence type="ECO:0000256" key="2">
    <source>
        <dbReference type="ARBA" id="ARBA00005254"/>
    </source>
</evidence>
<dbReference type="OrthoDB" id="9796589at2"/>
<dbReference type="CDD" id="cd03441">
    <property type="entry name" value="R_hydratase_like"/>
    <property type="match status" value="1"/>
</dbReference>
<comment type="similarity">
    <text evidence="2">Belongs to the enoyl-CoA hydratase/isomerase family.</text>
</comment>
<dbReference type="SUPFAM" id="SSF54637">
    <property type="entry name" value="Thioesterase/thiol ester dehydrase-isomerase"/>
    <property type="match status" value="1"/>
</dbReference>
<dbReference type="RefSeq" id="WP_076156011.1">
    <property type="nucleotide sequence ID" value="NZ_JBEZVB010000028.1"/>
</dbReference>
<dbReference type="Gene3D" id="3.10.129.10">
    <property type="entry name" value="Hotdog Thioesterase"/>
    <property type="match status" value="1"/>
</dbReference>
<evidence type="ECO:0000256" key="4">
    <source>
        <dbReference type="ARBA" id="ARBA00023002"/>
    </source>
</evidence>
<dbReference type="Proteomes" id="UP000187486">
    <property type="component" value="Unassembled WGS sequence"/>
</dbReference>